<dbReference type="Proteomes" id="UP001501495">
    <property type="component" value="Unassembled WGS sequence"/>
</dbReference>
<sequence>MTIALSAPRFPRAPRRALPASLLLGSALLAGCGGSESDADADSSGADDAAASGCTTALTVTYPDGTSVDLDEAQAVELADGGAFTVYVGDYEIPTADITTATVMPPAGSHQATVYLTPLGSLSDAEPIAAGTTVPYTTEPDTLTFSVVLLGDAGMANQATEGSGEVTVTEVGDELCLEVDYRDAEKSASGTISAPVNASAY</sequence>
<proteinExistence type="predicted"/>
<reference evidence="2" key="1">
    <citation type="journal article" date="2019" name="Int. J. Syst. Evol. Microbiol.">
        <title>The Global Catalogue of Microorganisms (GCM) 10K type strain sequencing project: providing services to taxonomists for standard genome sequencing and annotation.</title>
        <authorList>
            <consortium name="The Broad Institute Genomics Platform"/>
            <consortium name="The Broad Institute Genome Sequencing Center for Infectious Disease"/>
            <person name="Wu L."/>
            <person name="Ma J."/>
        </authorList>
    </citation>
    <scope>NUCLEOTIDE SEQUENCE [LARGE SCALE GENOMIC DNA]</scope>
    <source>
        <strain evidence="2">JCM 16703</strain>
    </source>
</reference>
<evidence type="ECO:0008006" key="3">
    <source>
        <dbReference type="Google" id="ProtNLM"/>
    </source>
</evidence>
<evidence type="ECO:0000313" key="1">
    <source>
        <dbReference type="EMBL" id="GAA4120685.1"/>
    </source>
</evidence>
<comment type="caution">
    <text evidence="1">The sequence shown here is derived from an EMBL/GenBank/DDBJ whole genome shotgun (WGS) entry which is preliminary data.</text>
</comment>
<organism evidence="1 2">
    <name type="scientific">Nocardioides fonticola</name>
    <dbReference type="NCBI Taxonomy" id="450363"/>
    <lineage>
        <taxon>Bacteria</taxon>
        <taxon>Bacillati</taxon>
        <taxon>Actinomycetota</taxon>
        <taxon>Actinomycetes</taxon>
        <taxon>Propionibacteriales</taxon>
        <taxon>Nocardioidaceae</taxon>
        <taxon>Nocardioides</taxon>
    </lineage>
</organism>
<dbReference type="EMBL" id="BAAAZH010000017">
    <property type="protein sequence ID" value="GAA4120685.1"/>
    <property type="molecule type" value="Genomic_DNA"/>
</dbReference>
<evidence type="ECO:0000313" key="2">
    <source>
        <dbReference type="Proteomes" id="UP001501495"/>
    </source>
</evidence>
<protein>
    <recommendedName>
        <fullName evidence="3">Lipoprotein</fullName>
    </recommendedName>
</protein>
<keyword evidence="2" id="KW-1185">Reference proteome</keyword>
<gene>
    <name evidence="1" type="ORF">GCM10022215_24520</name>
</gene>
<name>A0ABP7XL26_9ACTN</name>
<dbReference type="RefSeq" id="WP_344733692.1">
    <property type="nucleotide sequence ID" value="NZ_BAAAZH010000017.1"/>
</dbReference>
<accession>A0ABP7XL26</accession>